<dbReference type="InterPro" id="IPR052340">
    <property type="entry name" value="RNase_Y/CdgJ"/>
</dbReference>
<dbReference type="PANTHER" id="PTHR33525:SF4">
    <property type="entry name" value="CYCLIC DI-GMP PHOSPHODIESTERASE CDGJ"/>
    <property type="match status" value="1"/>
</dbReference>
<feature type="region of interest" description="Disordered" evidence="1">
    <location>
        <begin position="1"/>
        <end position="21"/>
    </location>
</feature>
<keyword evidence="4" id="KW-1185">Reference proteome</keyword>
<evidence type="ECO:0000256" key="1">
    <source>
        <dbReference type="SAM" id="MobiDB-lite"/>
    </source>
</evidence>
<name>A0ABP8I0L3_9BURK</name>
<feature type="domain" description="HDOD" evidence="2">
    <location>
        <begin position="225"/>
        <end position="420"/>
    </location>
</feature>
<feature type="compositionally biased region" description="Basic and acidic residues" evidence="1">
    <location>
        <begin position="1"/>
        <end position="10"/>
    </location>
</feature>
<dbReference type="Proteomes" id="UP001500975">
    <property type="component" value="Unassembled WGS sequence"/>
</dbReference>
<dbReference type="EMBL" id="BAABGJ010000057">
    <property type="protein sequence ID" value="GAA4348662.1"/>
    <property type="molecule type" value="Genomic_DNA"/>
</dbReference>
<dbReference type="Pfam" id="PF08668">
    <property type="entry name" value="HDOD"/>
    <property type="match status" value="1"/>
</dbReference>
<dbReference type="Gene3D" id="1.10.3210.10">
    <property type="entry name" value="Hypothetical protein af1432"/>
    <property type="match status" value="1"/>
</dbReference>
<protein>
    <submittedName>
        <fullName evidence="3">EAL domain-containing protein</fullName>
    </submittedName>
</protein>
<dbReference type="PROSITE" id="PS51833">
    <property type="entry name" value="HDOD"/>
    <property type="match status" value="1"/>
</dbReference>
<organism evidence="3 4">
    <name type="scientific">Variovorax defluvii</name>
    <dbReference type="NCBI Taxonomy" id="913761"/>
    <lineage>
        <taxon>Bacteria</taxon>
        <taxon>Pseudomonadati</taxon>
        <taxon>Pseudomonadota</taxon>
        <taxon>Betaproteobacteria</taxon>
        <taxon>Burkholderiales</taxon>
        <taxon>Comamonadaceae</taxon>
        <taxon>Variovorax</taxon>
    </lineage>
</organism>
<gene>
    <name evidence="3" type="ORF">GCM10023165_34700</name>
</gene>
<evidence type="ECO:0000259" key="2">
    <source>
        <dbReference type="PROSITE" id="PS51833"/>
    </source>
</evidence>
<proteinExistence type="predicted"/>
<comment type="caution">
    <text evidence="3">The sequence shown here is derived from an EMBL/GenBank/DDBJ whole genome shotgun (WGS) entry which is preliminary data.</text>
</comment>
<evidence type="ECO:0000313" key="3">
    <source>
        <dbReference type="EMBL" id="GAA4348662.1"/>
    </source>
</evidence>
<evidence type="ECO:0000313" key="4">
    <source>
        <dbReference type="Proteomes" id="UP001500975"/>
    </source>
</evidence>
<dbReference type="PANTHER" id="PTHR33525">
    <property type="match status" value="1"/>
</dbReference>
<dbReference type="InterPro" id="IPR013976">
    <property type="entry name" value="HDOD"/>
</dbReference>
<dbReference type="RefSeq" id="WP_345539467.1">
    <property type="nucleotide sequence ID" value="NZ_BAABGJ010000057.1"/>
</dbReference>
<dbReference type="SUPFAM" id="SSF109604">
    <property type="entry name" value="HD-domain/PDEase-like"/>
    <property type="match status" value="1"/>
</dbReference>
<sequence>MRFDFFRRQQNDTAAPAAAAREPDTSGYVTYTQLLDPDRRVMGYRMAWRPAVPEQGADAVSMFKPLAACVGRHLNDPRTGWALGRTVLFFDVDADSIVTGELQMLPPENVVLCAGPELLGHEELRPILLFLREQGFGFMLCGAEALPEDEELRGLVTHLDVGAGEPEKVRRLRAAMEPGRPPVHFIATRVGDWEDFDACASQQIEAFVEGEVLVPDDADTSGKTLQPEAMAIVQLMQMIQRNDALRDIEAVLKRDAALTYRLLRYVNSPAIGAGVEIHSLRHAVSMLGYAPLLRWLSVLLATSNAKASAPYMTKKAILRGRFVELMGQGMLPASDADNLFVVGMFSLIDRLLGVPMQEVVRKVQLNEAVQQAILSREGAYAPFLMLAESCEVDGARAASLAESLFLDAEQVNAAHLAALAWAQDLAPIISD</sequence>
<reference evidence="4" key="1">
    <citation type="journal article" date="2019" name="Int. J. Syst. Evol. Microbiol.">
        <title>The Global Catalogue of Microorganisms (GCM) 10K type strain sequencing project: providing services to taxonomists for standard genome sequencing and annotation.</title>
        <authorList>
            <consortium name="The Broad Institute Genomics Platform"/>
            <consortium name="The Broad Institute Genome Sequencing Center for Infectious Disease"/>
            <person name="Wu L."/>
            <person name="Ma J."/>
        </authorList>
    </citation>
    <scope>NUCLEOTIDE SEQUENCE [LARGE SCALE GENOMIC DNA]</scope>
    <source>
        <strain evidence="4">JCM 17804</strain>
    </source>
</reference>
<accession>A0ABP8I0L3</accession>